<protein>
    <submittedName>
        <fullName evidence="4">Response regulator receiver domain-containing protein</fullName>
    </submittedName>
</protein>
<dbReference type="RefSeq" id="WP_151991820.1">
    <property type="nucleotide sequence ID" value="NZ_LR701528.1"/>
</dbReference>
<accession>A0A5E8AG45</accession>
<evidence type="ECO:0000313" key="4">
    <source>
        <dbReference type="EMBL" id="VVT27939.1"/>
    </source>
</evidence>
<dbReference type="PROSITE" id="PS50110">
    <property type="entry name" value="RESPONSE_REGULATORY"/>
    <property type="match status" value="1"/>
</dbReference>
<dbReference type="AlphaFoldDB" id="A0A5E8AG45"/>
<gene>
    <name evidence="4" type="ORF">SPHINGO391_500102</name>
</gene>
<keyword evidence="1 2" id="KW-0597">Phosphoprotein</keyword>
<feature type="modified residue" description="4-aspartylphosphate" evidence="2">
    <location>
        <position position="60"/>
    </location>
</feature>
<dbReference type="Proteomes" id="UP000326857">
    <property type="component" value="Unassembled WGS sequence"/>
</dbReference>
<organism evidence="4 5">
    <name type="scientific">Sphingomonas aurantiaca</name>
    <dbReference type="NCBI Taxonomy" id="185949"/>
    <lineage>
        <taxon>Bacteria</taxon>
        <taxon>Pseudomonadati</taxon>
        <taxon>Pseudomonadota</taxon>
        <taxon>Alphaproteobacteria</taxon>
        <taxon>Sphingomonadales</taxon>
        <taxon>Sphingomonadaceae</taxon>
        <taxon>Sphingomonas</taxon>
    </lineage>
</organism>
<evidence type="ECO:0000256" key="2">
    <source>
        <dbReference type="PROSITE-ProRule" id="PRU00169"/>
    </source>
</evidence>
<sequence length="126" mass="13685">MASEIFTEAAILIVDDEPIIRFDLVDFFEDAGFRVLDAESADAAIVVMNANPTIRIVLTDIQMPGSMDGLKLAHYIGDRYPPTLLIVASGIVKPTAQELPINTMFVSKPYNPRQVLAAIQRAAPAA</sequence>
<dbReference type="GO" id="GO:0000160">
    <property type="term" value="P:phosphorelay signal transduction system"/>
    <property type="evidence" value="ECO:0007669"/>
    <property type="project" value="InterPro"/>
</dbReference>
<name>A0A5E8AG45_9SPHN</name>
<dbReference type="Pfam" id="PF00072">
    <property type="entry name" value="Response_reg"/>
    <property type="match status" value="1"/>
</dbReference>
<dbReference type="EMBL" id="CABVLI010000046">
    <property type="protein sequence ID" value="VVT27939.1"/>
    <property type="molecule type" value="Genomic_DNA"/>
</dbReference>
<dbReference type="InterPro" id="IPR050595">
    <property type="entry name" value="Bact_response_regulator"/>
</dbReference>
<dbReference type="PANTHER" id="PTHR44591:SF21">
    <property type="entry name" value="TWO-COMPONENT RESPONSE REGULATOR"/>
    <property type="match status" value="1"/>
</dbReference>
<reference evidence="4 5" key="1">
    <citation type="submission" date="2019-09" db="EMBL/GenBank/DDBJ databases">
        <authorList>
            <person name="Dittami M. S."/>
        </authorList>
    </citation>
    <scope>NUCLEOTIDE SEQUENCE [LARGE SCALE GENOMIC DNA]</scope>
    <source>
        <strain evidence="4">SPHINGO391</strain>
    </source>
</reference>
<feature type="domain" description="Response regulatory" evidence="3">
    <location>
        <begin position="10"/>
        <end position="123"/>
    </location>
</feature>
<dbReference type="InterPro" id="IPR011006">
    <property type="entry name" value="CheY-like_superfamily"/>
</dbReference>
<dbReference type="SMART" id="SM00448">
    <property type="entry name" value="REC"/>
    <property type="match status" value="1"/>
</dbReference>
<evidence type="ECO:0000256" key="1">
    <source>
        <dbReference type="ARBA" id="ARBA00022553"/>
    </source>
</evidence>
<dbReference type="Gene3D" id="3.40.50.2300">
    <property type="match status" value="1"/>
</dbReference>
<proteinExistence type="predicted"/>
<evidence type="ECO:0000259" key="3">
    <source>
        <dbReference type="PROSITE" id="PS50110"/>
    </source>
</evidence>
<dbReference type="SUPFAM" id="SSF52172">
    <property type="entry name" value="CheY-like"/>
    <property type="match status" value="1"/>
</dbReference>
<dbReference type="InterPro" id="IPR001789">
    <property type="entry name" value="Sig_transdc_resp-reg_receiver"/>
</dbReference>
<evidence type="ECO:0000313" key="5">
    <source>
        <dbReference type="Proteomes" id="UP000326857"/>
    </source>
</evidence>
<dbReference type="PANTHER" id="PTHR44591">
    <property type="entry name" value="STRESS RESPONSE REGULATOR PROTEIN 1"/>
    <property type="match status" value="1"/>
</dbReference>